<keyword evidence="3" id="KW-0804">Transcription</keyword>
<dbReference type="PROSITE" id="PS00463">
    <property type="entry name" value="ZN2_CY6_FUNGAL_1"/>
    <property type="match status" value="1"/>
</dbReference>
<dbReference type="GeneID" id="37219650"/>
<keyword evidence="2" id="KW-0238">DNA-binding</keyword>
<dbReference type="InterPro" id="IPR001138">
    <property type="entry name" value="Zn2Cys6_DnaBD"/>
</dbReference>
<dbReference type="SUPFAM" id="SSF57701">
    <property type="entry name" value="Zn2/Cys6 DNA-binding domain"/>
    <property type="match status" value="1"/>
</dbReference>
<reference evidence="6 7" key="1">
    <citation type="submission" date="2018-02" db="EMBL/GenBank/DDBJ databases">
        <title>The genomes of Aspergillus section Nigri reveals drivers in fungal speciation.</title>
        <authorList>
            <consortium name="DOE Joint Genome Institute"/>
            <person name="Vesth T.C."/>
            <person name="Nybo J."/>
            <person name="Theobald S."/>
            <person name="Brandl J."/>
            <person name="Frisvad J.C."/>
            <person name="Nielsen K.F."/>
            <person name="Lyhne E.K."/>
            <person name="Kogle M.E."/>
            <person name="Kuo A."/>
            <person name="Riley R."/>
            <person name="Clum A."/>
            <person name="Nolan M."/>
            <person name="Lipzen A."/>
            <person name="Salamov A."/>
            <person name="Henrissat B."/>
            <person name="Wiebenga A."/>
            <person name="De vries R.P."/>
            <person name="Grigoriev I.V."/>
            <person name="Mortensen U.H."/>
            <person name="Andersen M.R."/>
            <person name="Baker S.E."/>
        </authorList>
    </citation>
    <scope>NUCLEOTIDE SEQUENCE [LARGE SCALE GENOMIC DNA]</scope>
    <source>
        <strain evidence="6 7">CBS 121593</strain>
    </source>
</reference>
<gene>
    <name evidence="6" type="ORF">BO80DRAFT_266122</name>
</gene>
<dbReference type="Pfam" id="PF00172">
    <property type="entry name" value="Zn_clus"/>
    <property type="match status" value="1"/>
</dbReference>
<dbReference type="RefSeq" id="XP_025569686.1">
    <property type="nucleotide sequence ID" value="XM_025714785.1"/>
</dbReference>
<keyword evidence="7" id="KW-1185">Reference proteome</keyword>
<feature type="domain" description="Zn(2)-C6 fungal-type" evidence="5">
    <location>
        <begin position="10"/>
        <end position="38"/>
    </location>
</feature>
<dbReference type="PROSITE" id="PS50048">
    <property type="entry name" value="ZN2_CY6_FUNGAL_2"/>
    <property type="match status" value="1"/>
</dbReference>
<evidence type="ECO:0000256" key="4">
    <source>
        <dbReference type="ARBA" id="ARBA00023242"/>
    </source>
</evidence>
<dbReference type="AlphaFoldDB" id="A0A395GK08"/>
<dbReference type="Gene3D" id="4.10.240.10">
    <property type="entry name" value="Zn(2)-C6 fungal-type DNA-binding domain"/>
    <property type="match status" value="1"/>
</dbReference>
<dbReference type="PANTHER" id="PTHR38111">
    <property type="entry name" value="ZN(2)-C6 FUNGAL-TYPE DOMAIN-CONTAINING PROTEIN-RELATED"/>
    <property type="match status" value="1"/>
</dbReference>
<dbReference type="InterPro" id="IPR036864">
    <property type="entry name" value="Zn2-C6_fun-type_DNA-bd_sf"/>
</dbReference>
<evidence type="ECO:0000313" key="6">
    <source>
        <dbReference type="EMBL" id="RAK95358.1"/>
    </source>
</evidence>
<organism evidence="6 7">
    <name type="scientific">Aspergillus ibericus CBS 121593</name>
    <dbReference type="NCBI Taxonomy" id="1448316"/>
    <lineage>
        <taxon>Eukaryota</taxon>
        <taxon>Fungi</taxon>
        <taxon>Dikarya</taxon>
        <taxon>Ascomycota</taxon>
        <taxon>Pezizomycotina</taxon>
        <taxon>Eurotiomycetes</taxon>
        <taxon>Eurotiomycetidae</taxon>
        <taxon>Eurotiales</taxon>
        <taxon>Aspergillaceae</taxon>
        <taxon>Aspergillus</taxon>
        <taxon>Aspergillus subgen. Circumdati</taxon>
    </lineage>
</organism>
<evidence type="ECO:0000313" key="7">
    <source>
        <dbReference type="Proteomes" id="UP000249402"/>
    </source>
</evidence>
<evidence type="ECO:0000256" key="1">
    <source>
        <dbReference type="ARBA" id="ARBA00023015"/>
    </source>
</evidence>
<dbReference type="CDD" id="cd00067">
    <property type="entry name" value="GAL4"/>
    <property type="match status" value="1"/>
</dbReference>
<dbReference type="GO" id="GO:0000981">
    <property type="term" value="F:DNA-binding transcription factor activity, RNA polymerase II-specific"/>
    <property type="evidence" value="ECO:0007669"/>
    <property type="project" value="InterPro"/>
</dbReference>
<proteinExistence type="predicted"/>
<evidence type="ECO:0000256" key="2">
    <source>
        <dbReference type="ARBA" id="ARBA00023125"/>
    </source>
</evidence>
<dbReference type="OrthoDB" id="3525185at2759"/>
<dbReference type="EMBL" id="KZ824495">
    <property type="protein sequence ID" value="RAK95358.1"/>
    <property type="molecule type" value="Genomic_DNA"/>
</dbReference>
<dbReference type="STRING" id="1448316.A0A395GK08"/>
<name>A0A395GK08_9EURO</name>
<dbReference type="PANTHER" id="PTHR38111:SF11">
    <property type="entry name" value="TRANSCRIPTION FACTOR DOMAIN-CONTAINING PROTEIN-RELATED"/>
    <property type="match status" value="1"/>
</dbReference>
<keyword evidence="1" id="KW-0805">Transcription regulation</keyword>
<dbReference type="GO" id="GO:0003677">
    <property type="term" value="F:DNA binding"/>
    <property type="evidence" value="ECO:0007669"/>
    <property type="project" value="UniProtKB-KW"/>
</dbReference>
<dbReference type="SMART" id="SM00066">
    <property type="entry name" value="GAL4"/>
    <property type="match status" value="1"/>
</dbReference>
<sequence length="502" mass="55813">MVGVAGKSKGCNTCRTRKIACDRSRPECGQCTRSNRVCRGYQRERVFVLVQPAAPPTKKHIFLRTPPSSERDSPEELYDAVDEDLALSSGYPFTERGPAYAMMQTQNECHNLVLTFLSNCLSAPGSSFLPRSWMPLLAELPTEVKALQIAGAAVAASAIGHQFRDPALIKESLNLYTQGLRQLQSALWNRNLVHDDGTLAACMALGLYEAMECPSTGSEGYFGHCQGLIALVQARGIQAHCSGAGHRLFLGVRMPAILYALEHQAPSFLFDPEWMEQPWELIPKTFMTRVVDCLAKSPKILQGVRLLHSLSPERQAGLYHELIRECWQIDEELDMIWYGMQDATPDPLYWPVPSHMKYAPIDSNVENPFPMVFCFASLECATILILLWAVRVMLWSGLCHLYAGLASLNSSMASTAGSAYPPLPALGHRQDYLSMAHHVCQSTEYILRDEQMLAGPLSVSPALGIVLDTLRDQPRYAREVAWLRAVLSVVRERGLGLLKHSR</sequence>
<keyword evidence="4" id="KW-0539">Nucleus</keyword>
<dbReference type="VEuPathDB" id="FungiDB:BO80DRAFT_266122"/>
<protein>
    <recommendedName>
        <fullName evidence="5">Zn(2)-C6 fungal-type domain-containing protein</fullName>
    </recommendedName>
</protein>
<dbReference type="Proteomes" id="UP000249402">
    <property type="component" value="Unassembled WGS sequence"/>
</dbReference>
<evidence type="ECO:0000259" key="5">
    <source>
        <dbReference type="PROSITE" id="PS50048"/>
    </source>
</evidence>
<dbReference type="GO" id="GO:0009893">
    <property type="term" value="P:positive regulation of metabolic process"/>
    <property type="evidence" value="ECO:0007669"/>
    <property type="project" value="UniProtKB-ARBA"/>
</dbReference>
<dbReference type="InterPro" id="IPR053178">
    <property type="entry name" value="Osmoadaptation_assoc"/>
</dbReference>
<dbReference type="GO" id="GO:0008270">
    <property type="term" value="F:zinc ion binding"/>
    <property type="evidence" value="ECO:0007669"/>
    <property type="project" value="InterPro"/>
</dbReference>
<evidence type="ECO:0000256" key="3">
    <source>
        <dbReference type="ARBA" id="ARBA00023163"/>
    </source>
</evidence>
<accession>A0A395GK08</accession>